<keyword evidence="6" id="KW-0472">Membrane</keyword>
<dbReference type="EMBL" id="OAPG01000009">
    <property type="protein sequence ID" value="SNX85157.1"/>
    <property type="molecule type" value="Genomic_DNA"/>
</dbReference>
<comment type="subunit">
    <text evidence="3">Interacts with ERF2.</text>
</comment>
<comment type="caution">
    <text evidence="9">The sequence shown here is derived from an EMBL/GenBank/DDBJ whole genome shotgun (WGS) entry which is preliminary data.</text>
</comment>
<dbReference type="GO" id="GO:0005789">
    <property type="term" value="C:endoplasmic reticulum membrane"/>
    <property type="evidence" value="ECO:0007669"/>
    <property type="project" value="UniProtKB-SubCell"/>
</dbReference>
<dbReference type="InterPro" id="IPR019383">
    <property type="entry name" value="Golgin_A_7/ERF4"/>
</dbReference>
<evidence type="ECO:0000259" key="8">
    <source>
        <dbReference type="Pfam" id="PF10256"/>
    </source>
</evidence>
<organism evidence="9 10">
    <name type="scientific">Melanopsichium pennsylvanicum</name>
    <dbReference type="NCBI Taxonomy" id="63383"/>
    <lineage>
        <taxon>Eukaryota</taxon>
        <taxon>Fungi</taxon>
        <taxon>Dikarya</taxon>
        <taxon>Basidiomycota</taxon>
        <taxon>Ustilaginomycotina</taxon>
        <taxon>Ustilaginomycetes</taxon>
        <taxon>Ustilaginales</taxon>
        <taxon>Ustilaginaceae</taxon>
        <taxon>Melanopsichium</taxon>
    </lineage>
</organism>
<dbReference type="InterPro" id="IPR051371">
    <property type="entry name" value="Ras_palmitoyltransferase"/>
</dbReference>
<evidence type="ECO:0000256" key="2">
    <source>
        <dbReference type="ARBA" id="ARBA00007732"/>
    </source>
</evidence>
<name>A0AAJ5C5V5_9BASI</name>
<dbReference type="GO" id="GO:0031211">
    <property type="term" value="C:endoplasmic reticulum palmitoyltransferase complex"/>
    <property type="evidence" value="ECO:0007669"/>
    <property type="project" value="TreeGrafter"/>
</dbReference>
<evidence type="ECO:0000256" key="4">
    <source>
        <dbReference type="ARBA" id="ARBA00018463"/>
    </source>
</evidence>
<dbReference type="PANTHER" id="PTHR13254:SF0">
    <property type="entry name" value="GOLGIN SUBFAMILY A MEMBER 7_ERF4 DOMAIN-CONTAINING PROTEIN"/>
    <property type="match status" value="1"/>
</dbReference>
<dbReference type="AlphaFoldDB" id="A0AAJ5C5V5"/>
<feature type="region of interest" description="Disordered" evidence="7">
    <location>
        <begin position="1"/>
        <end position="24"/>
    </location>
</feature>
<dbReference type="Pfam" id="PF10256">
    <property type="entry name" value="Erf4"/>
    <property type="match status" value="1"/>
</dbReference>
<evidence type="ECO:0000256" key="5">
    <source>
        <dbReference type="ARBA" id="ARBA00022824"/>
    </source>
</evidence>
<keyword evidence="5" id="KW-0256">Endoplasmic reticulum</keyword>
<evidence type="ECO:0000256" key="7">
    <source>
        <dbReference type="SAM" id="MobiDB-lite"/>
    </source>
</evidence>
<evidence type="ECO:0000256" key="3">
    <source>
        <dbReference type="ARBA" id="ARBA00011396"/>
    </source>
</evidence>
<dbReference type="GO" id="GO:0006612">
    <property type="term" value="P:protein targeting to membrane"/>
    <property type="evidence" value="ECO:0007669"/>
    <property type="project" value="TreeGrafter"/>
</dbReference>
<sequence length="208" mass="22974">MTNTEKSITTTTATTIPTSKTTRISTPSFEAQTNHVKLHSLGNEQNTAAATNAAAAAYPHPVSSYYFGPPDSTRTFGSGVTGKPGVTFAKEIVRIERDYSAGELPQFHSSFPLELEDRISPTTLSEIVNDINQLLIDAHNPTHTWIDNIVAILTFYLSSIMLGTHYKKTIEKLNNYIDKVNKDLLHPVGLALVNPVKTAFLFIEVEYY</sequence>
<comment type="similarity">
    <text evidence="2">Belongs to the ERF4 family.</text>
</comment>
<protein>
    <recommendedName>
        <fullName evidence="4">Ras modification protein ERF4</fullName>
    </recommendedName>
</protein>
<proteinExistence type="inferred from homology"/>
<evidence type="ECO:0000256" key="6">
    <source>
        <dbReference type="ARBA" id="ARBA00023136"/>
    </source>
</evidence>
<gene>
    <name evidence="9" type="ORF">MEPE_03866</name>
</gene>
<accession>A0AAJ5C5V5</accession>
<evidence type="ECO:0000313" key="10">
    <source>
        <dbReference type="Proteomes" id="UP001294444"/>
    </source>
</evidence>
<dbReference type="PANTHER" id="PTHR13254">
    <property type="entry name" value="GOLGI AUTOANTIGEN, GOLGIN SUBFAMILY A, 7"/>
    <property type="match status" value="1"/>
</dbReference>
<keyword evidence="10" id="KW-1185">Reference proteome</keyword>
<evidence type="ECO:0000313" key="9">
    <source>
        <dbReference type="EMBL" id="SNX85157.1"/>
    </source>
</evidence>
<comment type="subcellular location">
    <subcellularLocation>
        <location evidence="1">Endoplasmic reticulum membrane</location>
        <topology evidence="1">Peripheral membrane protein</topology>
    </subcellularLocation>
</comment>
<dbReference type="Proteomes" id="UP001294444">
    <property type="component" value="Unassembled WGS sequence"/>
</dbReference>
<evidence type="ECO:0000256" key="1">
    <source>
        <dbReference type="ARBA" id="ARBA00004406"/>
    </source>
</evidence>
<reference evidence="9" key="1">
    <citation type="submission" date="2023-10" db="EMBL/GenBank/DDBJ databases">
        <authorList>
            <person name="Guldener U."/>
        </authorList>
    </citation>
    <scope>NUCLEOTIDE SEQUENCE</scope>
    <source>
        <strain evidence="9">Mp4</strain>
    </source>
</reference>
<feature type="domain" description="Golgin subfamily A member 7/ERF4" evidence="8">
    <location>
        <begin position="92"/>
        <end position="204"/>
    </location>
</feature>